<dbReference type="EC" id="1.-.-.-" evidence="8"/>
<sequence length="469" mass="52286">MDMAACVDDVGKPRASRKVCVIAAAAAAKPVRVHSSMYASLRLLGPREVMGFSDFQFVPARKSRCGGGDNPGGRDPRRFPGHREVYLYLRDFYRAAGLTDSVRFNTRVVRVAVAPPPCRGGPGDALRWVVRSMDAGLWKRCTDDQMAEAHCVEEVFDAVVVATGHYSQPKLPSIQGMGDWKRRQMHSHWYRVPDSFRDEVVVLVGCGDSGMDIALDLLAVAREVHLSAKSVEAAATPAMSKMLARHANLHLHPQIERLCDDGRVVFADGGGGVVAADTVMYCTGYRYSFPFLDTEGKVAVDDDDNRIGPLFEHTFPPSLAPSLSFVGIPRKVMVPWFFEAQGRWIAGVLSGRRALPSEEEMTRSVEEFYRARELAGVPKAHTHDVEPHKMYELGEKYCDFPRTEEWKRELMAIISRNTSDDMETFRDRDDDSDNVRRCLQEWYALAEHQAQDEEDPAAAAAQAPVHSSL</sequence>
<evidence type="ECO:0000313" key="13">
    <source>
        <dbReference type="Proteomes" id="UP000000763"/>
    </source>
</evidence>
<evidence type="ECO:0000256" key="4">
    <source>
        <dbReference type="ARBA" id="ARBA00022827"/>
    </source>
</evidence>
<gene>
    <name evidence="12" type="ordered locus">Os02g0580600</name>
    <name evidence="11" type="ORF">B1267B06.33</name>
    <name evidence="10" type="ORF">OJ1115_A05.8</name>
</gene>
<comment type="function">
    <text evidence="7">Catalyzes the conversion of methylthioalkyl glucosinolates of any chain length into methylsulfinylalkyl glucosinolates.</text>
</comment>
<dbReference type="GO" id="GO:0004499">
    <property type="term" value="F:N,N-dimethylaniline monooxygenase activity"/>
    <property type="evidence" value="ECO:0007669"/>
    <property type="project" value="InterPro"/>
</dbReference>
<dbReference type="KEGG" id="dosa:Os02g0580600"/>
<dbReference type="EMBL" id="AP006161">
    <property type="protein sequence ID" value="BAD29581.1"/>
    <property type="molecule type" value="Genomic_DNA"/>
</dbReference>
<keyword evidence="5" id="KW-0521">NADP</keyword>
<organism evidence="12 13">
    <name type="scientific">Oryza sativa subsp. japonica</name>
    <name type="common">Rice</name>
    <dbReference type="NCBI Taxonomy" id="39947"/>
    <lineage>
        <taxon>Eukaryota</taxon>
        <taxon>Viridiplantae</taxon>
        <taxon>Streptophyta</taxon>
        <taxon>Embryophyta</taxon>
        <taxon>Tracheophyta</taxon>
        <taxon>Spermatophyta</taxon>
        <taxon>Magnoliopsida</taxon>
        <taxon>Liliopsida</taxon>
        <taxon>Poales</taxon>
        <taxon>Poaceae</taxon>
        <taxon>BOP clade</taxon>
        <taxon>Oryzoideae</taxon>
        <taxon>Oryzeae</taxon>
        <taxon>Oryzinae</taxon>
        <taxon>Oryza</taxon>
        <taxon>Oryza sativa</taxon>
    </lineage>
</organism>
<name>Q0E037_ORYSJ</name>
<feature type="region of interest" description="Disordered" evidence="9">
    <location>
        <begin position="448"/>
        <end position="469"/>
    </location>
</feature>
<dbReference type="AlphaFoldDB" id="Q0E037"/>
<reference evidence="12" key="6">
    <citation type="journal article" date="2008" name="Nucleic Acids Res.">
        <title>The Rice Annotation Project Database (RAP-DB): 2008 update.</title>
        <authorList>
            <consortium name="The Rice Annotation Project (RAP)"/>
            <person name="Tanaka T."/>
            <person name="Antonio B.A."/>
            <person name="Kikuchi S."/>
            <person name="Matsumoto T."/>
            <person name="Nagamura Y."/>
            <person name="Numa H."/>
            <person name="Sakai H."/>
            <person name="Wu J."/>
            <person name="Itoh T."/>
            <person name="Sasaki T."/>
            <person name="Aono R."/>
            <person name="Fujii Y."/>
            <person name="Habara T."/>
            <person name="Harada E."/>
            <person name="Kanno M."/>
            <person name="Kawahara Y."/>
            <person name="Kawashima H."/>
            <person name="Kubooka H."/>
            <person name="Matsuya A."/>
            <person name="Nakaoka H."/>
            <person name="Saichi N."/>
            <person name="Sanbonmatsu R."/>
            <person name="Sato Y."/>
            <person name="Shinso Y."/>
            <person name="Suzuki M."/>
            <person name="Takeda J."/>
            <person name="Tanino M."/>
            <person name="Todokoro F."/>
            <person name="Yamaguchi K."/>
            <person name="Yamamoto N."/>
            <person name="Yamasaki C."/>
            <person name="Imanishi T."/>
            <person name="Okido T."/>
            <person name="Tada M."/>
            <person name="Ikeo K."/>
            <person name="Tateno Y."/>
            <person name="Gojobori T."/>
            <person name="Lin Y.C."/>
            <person name="Wei F.J."/>
            <person name="Hsing Y.I."/>
            <person name="Zhao Q."/>
            <person name="Han B."/>
            <person name="Kramer M.R."/>
            <person name="McCombie R.W."/>
            <person name="Lonsdale D."/>
            <person name="O'Donovan C.C."/>
            <person name="Whitfield E.J."/>
            <person name="Apweiler R."/>
            <person name="Koyanagi K.O."/>
            <person name="Khurana J.P."/>
            <person name="Raghuvanshi S."/>
            <person name="Singh N.K."/>
            <person name="Tyagi A.K."/>
            <person name="Haberer G."/>
            <person name="Fujisawa M."/>
            <person name="Hosokawa S."/>
            <person name="Ito Y."/>
            <person name="Ikawa H."/>
            <person name="Shibata M."/>
            <person name="Yamamoto M."/>
            <person name="Bruskiewich R.M."/>
            <person name="Hoen D.R."/>
            <person name="Bureau TE."/>
            <person name="Namiki N."/>
            <person name="Ohyanagi H."/>
            <person name="Sakai Y."/>
            <person name="Nobushima S."/>
            <person name="Sakata K."/>
            <person name="Barrero R.A."/>
            <person name="Sato Y."/>
            <person name="Souvorov A."/>
            <person name="Smith-White B."/>
            <person name="Tatusova T."/>
            <person name="An S."/>
            <person name="An G."/>
            <person name="OOta S."/>
            <person name="Fuks G."/>
            <person name="Messing J."/>
            <person name="Christie K.R."/>
            <person name="Lieberherr D."/>
            <person name="Kim H."/>
            <person name="Zuccolo A."/>
            <person name="Wing R.A."/>
            <person name="Nobuta K."/>
            <person name="Green P.J."/>
            <person name="Lu C."/>
            <person name="Meyers BC."/>
            <person name="Chaparro C."/>
            <person name="Piegu B."/>
            <person name="Panaud O."/>
            <person name="Echeverria M."/>
        </authorList>
    </citation>
    <scope>NUCLEOTIDE SEQUENCE</scope>
</reference>
<evidence type="ECO:0000256" key="3">
    <source>
        <dbReference type="ARBA" id="ARBA00022630"/>
    </source>
</evidence>
<feature type="compositionally biased region" description="Low complexity" evidence="9">
    <location>
        <begin position="457"/>
        <end position="469"/>
    </location>
</feature>
<dbReference type="Gramene" id="Os02t0580600-01">
    <property type="protein sequence ID" value="Os02t0580600-01"/>
    <property type="gene ID" value="Os02g0580600"/>
</dbReference>
<evidence type="ECO:0000313" key="12">
    <source>
        <dbReference type="EMBL" id="BAF09151.1"/>
    </source>
</evidence>
<evidence type="ECO:0000256" key="6">
    <source>
        <dbReference type="ARBA" id="ARBA00023002"/>
    </source>
</evidence>
<reference evidence="13" key="7">
    <citation type="journal article" date="2008" name="Nucleic Acids Res.">
        <title>The rice annotation project database (RAP-DB): 2008 update.</title>
        <authorList>
            <consortium name="The rice annotation project (RAP)"/>
        </authorList>
    </citation>
    <scope>GENOME REANNOTATION</scope>
    <source>
        <strain evidence="13">cv. Nipponbare</strain>
    </source>
</reference>
<dbReference type="InterPro" id="IPR050346">
    <property type="entry name" value="FMO-like"/>
</dbReference>
<comment type="similarity">
    <text evidence="2 8">Belongs to the FMO family.</text>
</comment>
<evidence type="ECO:0000256" key="7">
    <source>
        <dbReference type="ARBA" id="ARBA00058243"/>
    </source>
</evidence>
<evidence type="ECO:0000256" key="8">
    <source>
        <dbReference type="RuleBase" id="RU361177"/>
    </source>
</evidence>
<reference evidence="12" key="9">
    <citation type="submission" date="2012-08" db="EMBL/GenBank/DDBJ databases">
        <title>The Second Rice Annotation Project Meeting (RAP2).</title>
        <authorList>
            <consortium name="The Rice Annotation Project (RAP)"/>
        </authorList>
    </citation>
    <scope>NUCLEOTIDE SEQUENCE</scope>
</reference>
<comment type="cofactor">
    <cofactor evidence="1 8">
        <name>FAD</name>
        <dbReference type="ChEBI" id="CHEBI:57692"/>
    </cofactor>
</comment>
<dbReference type="GO" id="GO:0050660">
    <property type="term" value="F:flavin adenine dinucleotide binding"/>
    <property type="evidence" value="ECO:0007669"/>
    <property type="project" value="InterPro"/>
</dbReference>
<proteinExistence type="inferred from homology"/>
<dbReference type="Proteomes" id="UP000000763">
    <property type="component" value="Chromosome 2"/>
</dbReference>
<dbReference type="SMR" id="Q0E037"/>
<reference evidence="12" key="8">
    <citation type="submission" date="2012-08" db="EMBL/GenBank/DDBJ databases">
        <title>Oryza sativa nipponbare(GA3) genomic DNA, chromosome 2.</title>
        <authorList>
            <consortium name="IRGSP(International Rice Genome Sequencing Project)"/>
        </authorList>
    </citation>
    <scope>NUCLEOTIDE SEQUENCE</scope>
</reference>
<dbReference type="EMBL" id="AP003999">
    <property type="protein sequence ID" value="BAD27628.1"/>
    <property type="molecule type" value="Genomic_DNA"/>
</dbReference>
<evidence type="ECO:0000313" key="11">
    <source>
        <dbReference type="EMBL" id="BAD29581.1"/>
    </source>
</evidence>
<dbReference type="SUPFAM" id="SSF51905">
    <property type="entry name" value="FAD/NAD(P)-binding domain"/>
    <property type="match status" value="2"/>
</dbReference>
<keyword evidence="6 8" id="KW-0560">Oxidoreductase</keyword>
<keyword evidence="8" id="KW-0503">Monooxygenase</keyword>
<accession>Q0E037</accession>
<dbReference type="InterPro" id="IPR020946">
    <property type="entry name" value="Flavin_mOase-like"/>
</dbReference>
<dbReference type="InterPro" id="IPR036188">
    <property type="entry name" value="FAD/NAD-bd_sf"/>
</dbReference>
<dbReference type="Gene3D" id="3.50.50.60">
    <property type="entry name" value="FAD/NAD(P)-binding domain"/>
    <property type="match status" value="2"/>
</dbReference>
<keyword evidence="4 8" id="KW-0274">FAD</keyword>
<evidence type="ECO:0000256" key="2">
    <source>
        <dbReference type="ARBA" id="ARBA00009183"/>
    </source>
</evidence>
<dbReference type="PANTHER" id="PTHR23023">
    <property type="entry name" value="DIMETHYLANILINE MONOOXYGENASE"/>
    <property type="match status" value="1"/>
</dbReference>
<dbReference type="EMBL" id="AP008208">
    <property type="protein sequence ID" value="BAF09151.1"/>
    <property type="molecule type" value="Genomic_DNA"/>
</dbReference>
<evidence type="ECO:0000256" key="5">
    <source>
        <dbReference type="ARBA" id="ARBA00022857"/>
    </source>
</evidence>
<reference evidence="12" key="5">
    <citation type="journal article" date="2007" name="Genome Res.">
        <title>Curated Genome Annotation of Oryza sativa ssp. japonica and Comparative Genome Analysis with Arabidopsis thaliana.</title>
        <authorList>
            <consortium name="The Rice Annotation Project (RAP)"/>
            <person name="Itoh T."/>
            <person name="Tanaka T."/>
            <person name="Barrero R.A."/>
            <person name="Yamasaki C."/>
            <person name="Fujii Y."/>
            <person name="Hilton P.B."/>
            <person name="Antonio B.A."/>
            <person name="Aono H."/>
            <person name="Apweiler R."/>
            <person name="Bruskiewich R."/>
            <person name="Bureau T."/>
            <person name="Burr F."/>
            <person name="Costa de Oliveira A."/>
            <person name="Fuks G."/>
            <person name="Habara T."/>
            <person name="Haberer G."/>
            <person name="Han B."/>
            <person name="Harada E."/>
            <person name="Hiraki A.T."/>
            <person name="Hirochika H."/>
            <person name="Hoen D."/>
            <person name="Hokari H."/>
            <person name="Hosokawa S."/>
            <person name="Hsing Y."/>
            <person name="Ikawa H."/>
            <person name="Ikeo K."/>
            <person name="Imanishi T."/>
            <person name="Ito Y."/>
            <person name="Jaiswal P."/>
            <person name="Kanno M."/>
            <person name="Kawahara Y."/>
            <person name="Kawamura T."/>
            <person name="Kawashima H."/>
            <person name="Khurana J.P."/>
            <person name="Kikuchi S."/>
            <person name="Komatsu S."/>
            <person name="Koyanagi K.O."/>
            <person name="Kubooka H."/>
            <person name="Lieberherr D."/>
            <person name="Lin Y.C."/>
            <person name="Lonsdale D."/>
            <person name="Matsumoto T."/>
            <person name="Matsuya A."/>
            <person name="McCombie W.R."/>
            <person name="Messing J."/>
            <person name="Miyao A."/>
            <person name="Mulder N."/>
            <person name="Nagamura Y."/>
            <person name="Nam J."/>
            <person name="Namiki N."/>
            <person name="Numa H."/>
            <person name="Nurimoto S."/>
            <person name="O'donovan C."/>
            <person name="Ohyanagi H."/>
            <person name="Okido T."/>
            <person name="Oota S."/>
            <person name="Osato N."/>
            <person name="Palmer L.E."/>
            <person name="Quetier F."/>
            <person name="Raghuvanshi S."/>
            <person name="Saichi N."/>
            <person name="Sakai H."/>
            <person name="Sakai Y."/>
            <person name="Sakata K."/>
            <person name="Sakurai T."/>
            <person name="Sato F."/>
            <person name="Sato Y."/>
            <person name="Schoof H."/>
            <person name="Seki M."/>
            <person name="Shibata M."/>
            <person name="Shimizu Y."/>
            <person name="Shinozaki K."/>
            <person name="Shinso Y."/>
            <person name="Singh N.K."/>
            <person name="Smith-White B."/>
            <person name="Takeda J."/>
            <person name="Tanino M."/>
            <person name="Tatusova T."/>
            <person name="Thongjuea S."/>
            <person name="Todokoro F."/>
            <person name="Tsugane M."/>
            <person name="Tyagi A.K."/>
            <person name="Vanavichit A."/>
            <person name="Wang A."/>
            <person name="Wing R.A."/>
            <person name="Yamaguchi K."/>
            <person name="Yamamoto M."/>
            <person name="Yamamoto N."/>
            <person name="Yu Y."/>
            <person name="Zhang H."/>
            <person name="Zhao Q."/>
            <person name="Higo K."/>
            <person name="Burr B."/>
            <person name="Gojobori T."/>
            <person name="Sasaki T."/>
        </authorList>
    </citation>
    <scope>NUCLEOTIDE SEQUENCE</scope>
</reference>
<evidence type="ECO:0000256" key="9">
    <source>
        <dbReference type="SAM" id="MobiDB-lite"/>
    </source>
</evidence>
<dbReference type="Pfam" id="PF00743">
    <property type="entry name" value="FMO-like"/>
    <property type="match status" value="2"/>
</dbReference>
<evidence type="ECO:0000313" key="10">
    <source>
        <dbReference type="EMBL" id="BAD27628.1"/>
    </source>
</evidence>
<reference evidence="10" key="1">
    <citation type="submission" date="2001-08" db="EMBL/GenBank/DDBJ databases">
        <title>Oryza sativa nipponbare(GA3) genomic DNA, chromosome 2, BAC clone:OJ1115_A05.</title>
        <authorList>
            <person name="Sasaki T."/>
            <person name="Matsumoto T."/>
            <person name="Yamamoto K."/>
        </authorList>
    </citation>
    <scope>NUCLEOTIDE SEQUENCE</scope>
</reference>
<reference evidence="11" key="2">
    <citation type="submission" date="2003-01" db="EMBL/GenBank/DDBJ databases">
        <title>Oryza sativa nipponbare(GA3) genomic DNA, chromosome 2, BAC clone:B1267B06.</title>
        <authorList>
            <person name="Sasaki T."/>
            <person name="Matsumoto T."/>
            <person name="Katayose Y."/>
        </authorList>
    </citation>
    <scope>NUCLEOTIDE SEQUENCE</scope>
</reference>
<reference evidence="12" key="4">
    <citation type="journal article" date="2006" name="Nucleic Acids Res.">
        <title>The Rice Annotation Project Database (RAP-DB): hub for Oryza sativa ssp. japonica genome information.</title>
        <authorList>
            <person name="Ohyanagi H."/>
            <person name="Tanaka T."/>
            <person name="Sakai H."/>
            <person name="Shigemoto Y."/>
            <person name="Yamaguchi K."/>
            <person name="Habara T."/>
            <person name="Fujii Y."/>
            <person name="Antonio B.A."/>
            <person name="Nagamura Y."/>
            <person name="Imanishi T."/>
            <person name="Ikeo K."/>
            <person name="Itoh T."/>
            <person name="Gojobori T."/>
            <person name="Sasaki T."/>
        </authorList>
    </citation>
    <scope>NUCLEOTIDE SEQUENCE</scope>
</reference>
<evidence type="ECO:0000256" key="1">
    <source>
        <dbReference type="ARBA" id="ARBA00001974"/>
    </source>
</evidence>
<keyword evidence="3 8" id="KW-0285">Flavoprotein</keyword>
<reference evidence="12 13" key="3">
    <citation type="journal article" date="2005" name="Nature">
        <title>The map-based sequence of the rice genome.</title>
        <authorList>
            <consortium name="International rice genome sequencing project (IRGSP)"/>
            <person name="Matsumoto T."/>
            <person name="Wu J."/>
            <person name="Kanamori H."/>
            <person name="Katayose Y."/>
            <person name="Fujisawa M."/>
            <person name="Namiki N."/>
            <person name="Mizuno H."/>
            <person name="Yamamoto K."/>
            <person name="Antonio B.A."/>
            <person name="Baba T."/>
            <person name="Sakata K."/>
            <person name="Nagamura Y."/>
            <person name="Aoki H."/>
            <person name="Arikawa K."/>
            <person name="Arita K."/>
            <person name="Bito T."/>
            <person name="Chiden Y."/>
            <person name="Fujitsuka N."/>
            <person name="Fukunaka R."/>
            <person name="Hamada M."/>
            <person name="Harada C."/>
            <person name="Hayashi A."/>
            <person name="Hijishita S."/>
            <person name="Honda M."/>
            <person name="Hosokawa S."/>
            <person name="Ichikawa Y."/>
            <person name="Idonuma A."/>
            <person name="Iijima M."/>
            <person name="Ikeda M."/>
            <person name="Ikeno M."/>
            <person name="Ito K."/>
            <person name="Ito S."/>
            <person name="Ito T."/>
            <person name="Ito Y."/>
            <person name="Ito Y."/>
            <person name="Iwabuchi A."/>
            <person name="Kamiya K."/>
            <person name="Karasawa W."/>
            <person name="Kurita K."/>
            <person name="Katagiri S."/>
            <person name="Kikuta A."/>
            <person name="Kobayashi H."/>
            <person name="Kobayashi N."/>
            <person name="Machita K."/>
            <person name="Maehara T."/>
            <person name="Masukawa M."/>
            <person name="Mizubayashi T."/>
            <person name="Mukai Y."/>
            <person name="Nagasaki H."/>
            <person name="Nagata Y."/>
            <person name="Naito S."/>
            <person name="Nakashima M."/>
            <person name="Nakama Y."/>
            <person name="Nakamichi Y."/>
            <person name="Nakamura M."/>
            <person name="Meguro A."/>
            <person name="Negishi M."/>
            <person name="Ohta I."/>
            <person name="Ohta T."/>
            <person name="Okamoto M."/>
            <person name="Ono N."/>
            <person name="Saji S."/>
            <person name="Sakaguchi M."/>
            <person name="Sakai K."/>
            <person name="Shibata M."/>
            <person name="Shimokawa T."/>
            <person name="Song J."/>
            <person name="Takazaki Y."/>
            <person name="Terasawa K."/>
            <person name="Tsugane M."/>
            <person name="Tsuji K."/>
            <person name="Ueda S."/>
            <person name="Waki K."/>
            <person name="Yamagata H."/>
            <person name="Yamamoto M."/>
            <person name="Yamamoto S."/>
            <person name="Yamane H."/>
            <person name="Yoshiki S."/>
            <person name="Yoshihara R."/>
            <person name="Yukawa K."/>
            <person name="Zhong H."/>
            <person name="Yano M."/>
            <person name="Yuan Q."/>
            <person name="Ouyang S."/>
            <person name="Liu J."/>
            <person name="Jones K.M."/>
            <person name="Gansberger K."/>
            <person name="Moffat K."/>
            <person name="Hill J."/>
            <person name="Bera J."/>
            <person name="Fadrosh D."/>
            <person name="Jin S."/>
            <person name="Johri S."/>
            <person name="Kim M."/>
            <person name="Overton L."/>
            <person name="Reardon M."/>
            <person name="Tsitrin T."/>
            <person name="Vuong H."/>
            <person name="Weaver B."/>
            <person name="Ciecko A."/>
            <person name="Tallon L."/>
            <person name="Jackson J."/>
            <person name="Pai G."/>
            <person name="Aken S.V."/>
            <person name="Utterback T."/>
            <person name="Reidmuller S."/>
            <person name="Feldblyum T."/>
            <person name="Hsiao J."/>
            <person name="Zismann V."/>
            <person name="Iobst S."/>
            <person name="de Vazeille A.R."/>
            <person name="Buell C.R."/>
            <person name="Ying K."/>
            <person name="Li Y."/>
            <person name="Lu T."/>
            <person name="Huang Y."/>
            <person name="Zhao Q."/>
            <person name="Feng Q."/>
            <person name="Zhang L."/>
            <person name="Zhu J."/>
            <person name="Weng Q."/>
            <person name="Mu J."/>
            <person name="Lu Y."/>
            <person name="Fan D."/>
            <person name="Liu Y."/>
            <person name="Guan J."/>
            <person name="Zhang Y."/>
            <person name="Yu S."/>
            <person name="Liu X."/>
            <person name="Zhang Y."/>
            <person name="Hong G."/>
            <person name="Han B."/>
            <person name="Choisne N."/>
            <person name="Demange N."/>
            <person name="Orjeda G."/>
            <person name="Samain S."/>
            <person name="Cattolico L."/>
            <person name="Pelletier E."/>
            <person name="Couloux A."/>
            <person name="Segurens B."/>
            <person name="Wincker P."/>
            <person name="D'Hont A."/>
            <person name="Scarpelli C."/>
            <person name="Weissenbach J."/>
            <person name="Salanoubat M."/>
            <person name="Quetier F."/>
            <person name="Yu Y."/>
            <person name="Kim H.R."/>
            <person name="Rambo T."/>
            <person name="Currie J."/>
            <person name="Collura K."/>
            <person name="Luo M."/>
            <person name="Yang T."/>
            <person name="Ammiraju J.S.S."/>
            <person name="Engler F."/>
            <person name="Soderlund C."/>
            <person name="Wing R.A."/>
            <person name="Palmer L.E."/>
            <person name="de la Bastide M."/>
            <person name="Spiegel L."/>
            <person name="Nascimento L."/>
            <person name="Zutavern T."/>
            <person name="O'Shaughnessy A."/>
            <person name="Dike S."/>
            <person name="Dedhia N."/>
            <person name="Preston R."/>
            <person name="Balija V."/>
            <person name="McCombie W.R."/>
            <person name="Chow T."/>
            <person name="Chen H."/>
            <person name="Chung M."/>
            <person name="Chen C."/>
            <person name="Shaw J."/>
            <person name="Wu H."/>
            <person name="Hsiao K."/>
            <person name="Chao Y."/>
            <person name="Chu M."/>
            <person name="Cheng C."/>
            <person name="Hour A."/>
            <person name="Lee P."/>
            <person name="Lin S."/>
            <person name="Lin Y."/>
            <person name="Liou J."/>
            <person name="Liu S."/>
            <person name="Hsing Y."/>
            <person name="Raghuvanshi S."/>
            <person name="Mohanty A."/>
            <person name="Bharti A.K."/>
            <person name="Gaur A."/>
            <person name="Gupta V."/>
            <person name="Kumar D."/>
            <person name="Ravi V."/>
            <person name="Vij S."/>
            <person name="Kapur A."/>
            <person name="Khurana P."/>
            <person name="Khurana P."/>
            <person name="Khurana J.P."/>
            <person name="Tyagi A.K."/>
            <person name="Gaikwad K."/>
            <person name="Singh A."/>
            <person name="Dalal V."/>
            <person name="Srivastava S."/>
            <person name="Dixit A."/>
            <person name="Pal A.K."/>
            <person name="Ghazi I.A."/>
            <person name="Yadav M."/>
            <person name="Pandit A."/>
            <person name="Bhargava A."/>
            <person name="Sureshbabu K."/>
            <person name="Batra K."/>
            <person name="Sharma T.R."/>
            <person name="Mohapatra T."/>
            <person name="Singh N.K."/>
            <person name="Messing J."/>
            <person name="Nelson A.B."/>
            <person name="Fuks G."/>
            <person name="Kavchok S."/>
            <person name="Keizer G."/>
            <person name="Linton E."/>
            <person name="Llaca V."/>
            <person name="Song R."/>
            <person name="Tanyolac B."/>
            <person name="Young S."/>
            <person name="Ho-Il K."/>
            <person name="Hahn J.H."/>
            <person name="Sangsakoo G."/>
            <person name="Vanavichit A."/>
            <person name="de Mattos Luiz.A.T."/>
            <person name="Zimmer P.D."/>
            <person name="Malone G."/>
            <person name="Dellagostin O."/>
            <person name="de Oliveira A.C."/>
            <person name="Bevan M."/>
            <person name="Bancroft I."/>
            <person name="Minx P."/>
            <person name="Cordum H."/>
            <person name="Wilson R."/>
            <person name="Cheng Z."/>
            <person name="Jin W."/>
            <person name="Jiang J."/>
            <person name="Leong S.A."/>
            <person name="Iwama H."/>
            <person name="Gojobori T."/>
            <person name="Itoh T."/>
            <person name="Niimura Y."/>
            <person name="Fujii Y."/>
            <person name="Habara T."/>
            <person name="Sakai H."/>
            <person name="Sato Y."/>
            <person name="Wilson G."/>
            <person name="Kumar K."/>
            <person name="McCouch S."/>
            <person name="Juretic N."/>
            <person name="Hoen D."/>
            <person name="Wright S."/>
            <person name="Bruskiewich R."/>
            <person name="Bureau T."/>
            <person name="Miyao A."/>
            <person name="Hirochika H."/>
            <person name="Nishikawa T."/>
            <person name="Kadowaki K."/>
            <person name="Sugiura M."/>
            <person name="Burr B."/>
            <person name="Sasaki T."/>
        </authorList>
    </citation>
    <scope>NUCLEOTIDE SEQUENCE [LARGE SCALE GENOMIC DNA]</scope>
    <source>
        <strain evidence="13">cv. Nipponbare</strain>
    </source>
</reference>
<dbReference type="OMA" id="STHQWAV"/>
<dbReference type="FunFam" id="3.50.50.60:FF:000147">
    <property type="entry name" value="Flavin-containing monooxygenase"/>
    <property type="match status" value="1"/>
</dbReference>
<dbReference type="GO" id="GO:0050661">
    <property type="term" value="F:NADP binding"/>
    <property type="evidence" value="ECO:0007669"/>
    <property type="project" value="InterPro"/>
</dbReference>
<protein>
    <recommendedName>
        <fullName evidence="8">Flavin-containing monooxygenase</fullName>
        <ecNumber evidence="8">1.-.-.-</ecNumber>
    </recommendedName>
</protein>